<dbReference type="Proteomes" id="UP000243686">
    <property type="component" value="Unassembled WGS sequence"/>
</dbReference>
<name>A0A1S8WXX6_OPIVI</name>
<protein>
    <submittedName>
        <fullName evidence="1">Uncharacterized protein</fullName>
    </submittedName>
</protein>
<dbReference type="AlphaFoldDB" id="A0A1S8WXX6"/>
<proteinExistence type="predicted"/>
<dbReference type="EMBL" id="KV893429">
    <property type="protein sequence ID" value="OON19308.1"/>
    <property type="molecule type" value="Genomic_DNA"/>
</dbReference>
<organism evidence="1 2">
    <name type="scientific">Opisthorchis viverrini</name>
    <name type="common">Southeast Asian liver fluke</name>
    <dbReference type="NCBI Taxonomy" id="6198"/>
    <lineage>
        <taxon>Eukaryota</taxon>
        <taxon>Metazoa</taxon>
        <taxon>Spiralia</taxon>
        <taxon>Lophotrochozoa</taxon>
        <taxon>Platyhelminthes</taxon>
        <taxon>Trematoda</taxon>
        <taxon>Digenea</taxon>
        <taxon>Opisthorchiida</taxon>
        <taxon>Opisthorchiata</taxon>
        <taxon>Opisthorchiidae</taxon>
        <taxon>Opisthorchis</taxon>
    </lineage>
</organism>
<keyword evidence="2" id="KW-1185">Reference proteome</keyword>
<reference evidence="1 2" key="1">
    <citation type="submission" date="2015-03" db="EMBL/GenBank/DDBJ databases">
        <title>Draft genome of the nematode, Opisthorchis viverrini.</title>
        <authorList>
            <person name="Mitreva M."/>
        </authorList>
    </citation>
    <scope>NUCLEOTIDE SEQUENCE [LARGE SCALE GENOMIC DNA]</scope>
    <source>
        <strain evidence="1">Khon Kaen</strain>
    </source>
</reference>
<accession>A0A1S8WXX6</accession>
<evidence type="ECO:0000313" key="2">
    <source>
        <dbReference type="Proteomes" id="UP000243686"/>
    </source>
</evidence>
<evidence type="ECO:0000313" key="1">
    <source>
        <dbReference type="EMBL" id="OON19308.1"/>
    </source>
</evidence>
<gene>
    <name evidence="1" type="ORF">X801_04827</name>
</gene>
<sequence length="199" mass="22512">MSQVRGKRPGDACLPIRDINVDKAVQQISHAVATKRSRRGLRLLCLPGWEMLVTELSEEMKHPWSMQTLIGDFTTFLPRFDMPCAESTKYNRRLNVAGAKSIPVPPKRLYCLVSEGSPKDVWRRRRWESWLSAAALRIGRHLKLKETINPCGYRGETFEPACCIYVCVRPGFVSLAKPDLKRNGIIKQSAARSICLSVS</sequence>
<feature type="non-terminal residue" evidence="1">
    <location>
        <position position="199"/>
    </location>
</feature>